<comment type="caution">
    <text evidence="2">The sequence shown here is derived from an EMBL/GenBank/DDBJ whole genome shotgun (WGS) entry which is preliminary data.</text>
</comment>
<dbReference type="InterPro" id="IPR011042">
    <property type="entry name" value="6-blade_b-propeller_TolB-like"/>
</dbReference>
<keyword evidence="3" id="KW-1185">Reference proteome</keyword>
<proteinExistence type="predicted"/>
<dbReference type="Gene3D" id="2.120.10.30">
    <property type="entry name" value="TolB, C-terminal domain"/>
    <property type="match status" value="1"/>
</dbReference>
<feature type="signal peptide" evidence="1">
    <location>
        <begin position="1"/>
        <end position="22"/>
    </location>
</feature>
<protein>
    <submittedName>
        <fullName evidence="2">Uncharacterized protein</fullName>
    </submittedName>
</protein>
<evidence type="ECO:0000256" key="1">
    <source>
        <dbReference type="SAM" id="SignalP"/>
    </source>
</evidence>
<organism evidence="2 3">
    <name type="scientific">Stutzerimonas azotifigens</name>
    <dbReference type="NCBI Taxonomy" id="291995"/>
    <lineage>
        <taxon>Bacteria</taxon>
        <taxon>Pseudomonadati</taxon>
        <taxon>Pseudomonadota</taxon>
        <taxon>Gammaproteobacteria</taxon>
        <taxon>Pseudomonadales</taxon>
        <taxon>Pseudomonadaceae</taxon>
        <taxon>Stutzerimonas</taxon>
    </lineage>
</organism>
<dbReference type="SUPFAM" id="SSF101898">
    <property type="entry name" value="NHL repeat"/>
    <property type="match status" value="1"/>
</dbReference>
<evidence type="ECO:0000313" key="2">
    <source>
        <dbReference type="EMBL" id="MBA1273915.1"/>
    </source>
</evidence>
<feature type="chain" id="PRO_5046973060" evidence="1">
    <location>
        <begin position="23"/>
        <end position="272"/>
    </location>
</feature>
<gene>
    <name evidence="2" type="ORF">G7026_11140</name>
</gene>
<name>A0ABR5Z162_9GAMM</name>
<sequence length="272" mass="29844">MVACGLAVSALALALPAWRHLAAVTAASGWGYQVYYDDIERVSALAKDDRSNLYVTQEYRNGNGTLLKLPADGSVLQVMQGLSKPDGLLAYRGGIAISQEGGNLPVLWMHADKTTSLLIGQGVEQLASDGRYLYAIEDQASGRLLRFDPQNGKTVVLRDGLNEAEAITACPDGRLFYAEKKRGWVKRLNEDGVDETVWSGLNEPGYLLCTEEGLWASEDATHMARLLLLDNTGTEHVVLGHLRSPQTLLRVAPRHYLLAEQGRDRILELNRS</sequence>
<dbReference type="Proteomes" id="UP000786387">
    <property type="component" value="Unassembled WGS sequence"/>
</dbReference>
<reference evidence="2 3" key="1">
    <citation type="submission" date="2020-02" db="EMBL/GenBank/DDBJ databases">
        <title>Synteny-based analysis reveals conserved mechanism for high triclosan tolerance in Pseudomonas, as well as instances of horizontal transfer.</title>
        <authorList>
            <person name="Mcfarland A.G."/>
            <person name="Bertucci H.K."/>
            <person name="Litmann E."/>
            <person name="Shen J."/>
            <person name="Huttenhower C."/>
            <person name="Hartmann E.M."/>
        </authorList>
    </citation>
    <scope>NUCLEOTIDE SEQUENCE [LARGE SCALE GENOMIC DNA]</scope>
    <source>
        <strain evidence="2 3">115A1</strain>
    </source>
</reference>
<keyword evidence="1" id="KW-0732">Signal</keyword>
<dbReference type="EMBL" id="JAAMRF010000005">
    <property type="protein sequence ID" value="MBA1273915.1"/>
    <property type="molecule type" value="Genomic_DNA"/>
</dbReference>
<accession>A0ABR5Z162</accession>
<evidence type="ECO:0000313" key="3">
    <source>
        <dbReference type="Proteomes" id="UP000786387"/>
    </source>
</evidence>